<dbReference type="EMBL" id="JAPFQP010000001">
    <property type="protein sequence ID" value="MCX2718374.1"/>
    <property type="molecule type" value="Genomic_DNA"/>
</dbReference>
<dbReference type="Proteomes" id="UP001207116">
    <property type="component" value="Unassembled WGS sequence"/>
</dbReference>
<sequence length="99" mass="11497">MYRAKIIHALLAIWLFAVIAPPLITLVNEDERVYISINQNEEEQEQGKKDNTEEKIVQESLEYASLLFFRTSRNFNSENTGEVLPCFLEIPLPPPEYKV</sequence>
<name>A0AAE3MK56_9FLAO</name>
<gene>
    <name evidence="1" type="ORF">OO016_02050</name>
</gene>
<accession>A0AAE3MK56</accession>
<evidence type="ECO:0000313" key="2">
    <source>
        <dbReference type="Proteomes" id="UP001207116"/>
    </source>
</evidence>
<comment type="caution">
    <text evidence="1">The sequence shown here is derived from an EMBL/GenBank/DDBJ whole genome shotgun (WGS) entry which is preliminary data.</text>
</comment>
<evidence type="ECO:0000313" key="1">
    <source>
        <dbReference type="EMBL" id="MCX2718374.1"/>
    </source>
</evidence>
<dbReference type="RefSeq" id="WP_266010390.1">
    <property type="nucleotide sequence ID" value="NZ_JAPFQP010000001.1"/>
</dbReference>
<organism evidence="1 2">
    <name type="scientific">Lentiprolixibacter aurantiacus</name>
    <dbReference type="NCBI Taxonomy" id="2993939"/>
    <lineage>
        <taxon>Bacteria</taxon>
        <taxon>Pseudomonadati</taxon>
        <taxon>Bacteroidota</taxon>
        <taxon>Flavobacteriia</taxon>
        <taxon>Flavobacteriales</taxon>
        <taxon>Flavobacteriaceae</taxon>
        <taxon>Lentiprolixibacter</taxon>
    </lineage>
</organism>
<proteinExistence type="predicted"/>
<reference evidence="1" key="1">
    <citation type="submission" date="2022-11" db="EMBL/GenBank/DDBJ databases">
        <title>The characterization of three novel Bacteroidetes species and genomic analysis of their roles in tidal elemental geochemical cycles.</title>
        <authorList>
            <person name="Ma K.-J."/>
        </authorList>
    </citation>
    <scope>NUCLEOTIDE SEQUENCE</scope>
    <source>
        <strain evidence="1">M415</strain>
    </source>
</reference>
<keyword evidence="2" id="KW-1185">Reference proteome</keyword>
<dbReference type="AlphaFoldDB" id="A0AAE3MK56"/>
<protein>
    <submittedName>
        <fullName evidence="1">Uncharacterized protein</fullName>
    </submittedName>
</protein>